<dbReference type="Proteomes" id="UP001056535">
    <property type="component" value="Chromosome"/>
</dbReference>
<sequence>MRVSEFWRAVDDEFGGAYGRHLAQSQVLSSLGERTPAEAIEAGLAIKFVWVEFCRQMDVPPERWLPREVEPRGRN</sequence>
<evidence type="ECO:0000313" key="2">
    <source>
        <dbReference type="Proteomes" id="UP001056535"/>
    </source>
</evidence>
<dbReference type="Pfam" id="PF11248">
    <property type="entry name" value="DUF3046"/>
    <property type="match status" value="1"/>
</dbReference>
<organism evidence="1 2">
    <name type="scientific">Ornithinimicrobium cryptoxanthini</name>
    <dbReference type="NCBI Taxonomy" id="2934161"/>
    <lineage>
        <taxon>Bacteria</taxon>
        <taxon>Bacillati</taxon>
        <taxon>Actinomycetota</taxon>
        <taxon>Actinomycetes</taxon>
        <taxon>Micrococcales</taxon>
        <taxon>Ornithinimicrobiaceae</taxon>
        <taxon>Ornithinimicrobium</taxon>
    </lineage>
</organism>
<name>A0ABY4YGJ1_9MICO</name>
<evidence type="ECO:0000313" key="1">
    <source>
        <dbReference type="EMBL" id="USQ75380.1"/>
    </source>
</evidence>
<proteinExistence type="predicted"/>
<accession>A0ABY4YGJ1</accession>
<gene>
    <name evidence="1" type="ORF">NF557_12205</name>
</gene>
<keyword evidence="2" id="KW-1185">Reference proteome</keyword>
<protein>
    <submittedName>
        <fullName evidence="1">DUF3046 domain-containing protein</fullName>
    </submittedName>
</protein>
<dbReference type="RefSeq" id="WP_252619731.1">
    <property type="nucleotide sequence ID" value="NZ_CP099490.1"/>
</dbReference>
<dbReference type="EMBL" id="CP099490">
    <property type="protein sequence ID" value="USQ75380.1"/>
    <property type="molecule type" value="Genomic_DNA"/>
</dbReference>
<reference evidence="1" key="1">
    <citation type="submission" date="2022-06" db="EMBL/GenBank/DDBJ databases">
        <title>Ornithinimicrobium JY.X270.</title>
        <authorList>
            <person name="Huang Y."/>
        </authorList>
    </citation>
    <scope>NUCLEOTIDE SEQUENCE</scope>
    <source>
        <strain evidence="1">JY.X270</strain>
    </source>
</reference>
<dbReference type="InterPro" id="IPR021408">
    <property type="entry name" value="DUF3046"/>
</dbReference>